<evidence type="ECO:0000256" key="1">
    <source>
        <dbReference type="SAM" id="MobiDB-lite"/>
    </source>
</evidence>
<dbReference type="RefSeq" id="XP_041191356.1">
    <property type="nucleotide sequence ID" value="XM_041340430.1"/>
</dbReference>
<sequence length="267" mass="27518">MPRKAAATAAPADDSVPTGTTTAAVDGDANPARRSSRLAGRDKPAPKKAPAKPRGRKPKPTADSDNQEVEAEAKPKSARGKKRTVAEKAAEEGAQPESEEAPAAKKAKPESKAASKPASKATSKPASPAAPTKPASKATKPASRASAKPLSTTAKKPASRAASKKPASRAEAPTNENEAPGPADKTIVEEPEEEAAASAEAPVMETDNINMFLGLITLFCNHPSSWMFPAISAADKCIFSLSLSAITDLYPCLSSPNIDLVPSPYCS</sequence>
<feature type="region of interest" description="Disordered" evidence="1">
    <location>
        <begin position="1"/>
        <end position="185"/>
    </location>
</feature>
<evidence type="ECO:0000313" key="3">
    <source>
        <dbReference type="Proteomes" id="UP000807769"/>
    </source>
</evidence>
<reference evidence="2" key="1">
    <citation type="journal article" date="2020" name="New Phytol.">
        <title>Comparative genomics reveals dynamic genome evolution in host specialist ectomycorrhizal fungi.</title>
        <authorList>
            <person name="Lofgren L.A."/>
            <person name="Nguyen N.H."/>
            <person name="Vilgalys R."/>
            <person name="Ruytinx J."/>
            <person name="Liao H.L."/>
            <person name="Branco S."/>
            <person name="Kuo A."/>
            <person name="LaButti K."/>
            <person name="Lipzen A."/>
            <person name="Andreopoulos W."/>
            <person name="Pangilinan J."/>
            <person name="Riley R."/>
            <person name="Hundley H."/>
            <person name="Na H."/>
            <person name="Barry K."/>
            <person name="Grigoriev I.V."/>
            <person name="Stajich J.E."/>
            <person name="Kennedy P.G."/>
        </authorList>
    </citation>
    <scope>NUCLEOTIDE SEQUENCE</scope>
    <source>
        <strain evidence="2">MN1</strain>
    </source>
</reference>
<organism evidence="2 3">
    <name type="scientific">Suillus subaureus</name>
    <dbReference type="NCBI Taxonomy" id="48587"/>
    <lineage>
        <taxon>Eukaryota</taxon>
        <taxon>Fungi</taxon>
        <taxon>Dikarya</taxon>
        <taxon>Basidiomycota</taxon>
        <taxon>Agaricomycotina</taxon>
        <taxon>Agaricomycetes</taxon>
        <taxon>Agaricomycetidae</taxon>
        <taxon>Boletales</taxon>
        <taxon>Suillineae</taxon>
        <taxon>Suillaceae</taxon>
        <taxon>Suillus</taxon>
    </lineage>
</organism>
<feature type="compositionally biased region" description="Low complexity" evidence="1">
    <location>
        <begin position="114"/>
        <end position="161"/>
    </location>
</feature>
<comment type="caution">
    <text evidence="2">The sequence shown here is derived from an EMBL/GenBank/DDBJ whole genome shotgun (WGS) entry which is preliminary data.</text>
</comment>
<dbReference type="OrthoDB" id="2693229at2759"/>
<name>A0A9P7E7P8_9AGAM</name>
<feature type="compositionally biased region" description="Low complexity" evidence="1">
    <location>
        <begin position="1"/>
        <end position="29"/>
    </location>
</feature>
<dbReference type="GeneID" id="64634446"/>
<dbReference type="AlphaFoldDB" id="A0A9P7E7P8"/>
<evidence type="ECO:0000313" key="2">
    <source>
        <dbReference type="EMBL" id="KAG1813595.1"/>
    </source>
</evidence>
<feature type="compositionally biased region" description="Basic residues" evidence="1">
    <location>
        <begin position="49"/>
        <end position="59"/>
    </location>
</feature>
<keyword evidence="3" id="KW-1185">Reference proteome</keyword>
<dbReference type="EMBL" id="JABBWG010000023">
    <property type="protein sequence ID" value="KAG1813595.1"/>
    <property type="molecule type" value="Genomic_DNA"/>
</dbReference>
<dbReference type="Proteomes" id="UP000807769">
    <property type="component" value="Unassembled WGS sequence"/>
</dbReference>
<protein>
    <submittedName>
        <fullName evidence="2">Uncharacterized protein</fullName>
    </submittedName>
</protein>
<gene>
    <name evidence="2" type="ORF">BJ212DRAFT_1482498</name>
</gene>
<accession>A0A9P7E7P8</accession>
<proteinExistence type="predicted"/>